<dbReference type="RefSeq" id="WP_343887699.1">
    <property type="nucleotide sequence ID" value="NZ_BAAAEH010000005.1"/>
</dbReference>
<sequence>MRDDYYSAAWADNRKQLSSTIAAAIHKAVRGMDDVFAWKHDYDFDAPWRRQPRPAKPTDCHTAA</sequence>
<name>A0ABU9XX49_9SPHN</name>
<keyword evidence="2" id="KW-1185">Reference proteome</keyword>
<protein>
    <submittedName>
        <fullName evidence="1">Uncharacterized protein</fullName>
    </submittedName>
</protein>
<gene>
    <name evidence="1" type="ORF">ABC974_00675</name>
</gene>
<organism evidence="1 2">
    <name type="scientific">Sphingomonas oligophenolica</name>
    <dbReference type="NCBI Taxonomy" id="301154"/>
    <lineage>
        <taxon>Bacteria</taxon>
        <taxon>Pseudomonadati</taxon>
        <taxon>Pseudomonadota</taxon>
        <taxon>Alphaproteobacteria</taxon>
        <taxon>Sphingomonadales</taxon>
        <taxon>Sphingomonadaceae</taxon>
        <taxon>Sphingomonas</taxon>
    </lineage>
</organism>
<proteinExistence type="predicted"/>
<accession>A0ABU9XX49</accession>
<evidence type="ECO:0000313" key="1">
    <source>
        <dbReference type="EMBL" id="MEN2788128.1"/>
    </source>
</evidence>
<evidence type="ECO:0000313" key="2">
    <source>
        <dbReference type="Proteomes" id="UP001419910"/>
    </source>
</evidence>
<dbReference type="EMBL" id="JBDIME010000001">
    <property type="protein sequence ID" value="MEN2788128.1"/>
    <property type="molecule type" value="Genomic_DNA"/>
</dbReference>
<dbReference type="Proteomes" id="UP001419910">
    <property type="component" value="Unassembled WGS sequence"/>
</dbReference>
<comment type="caution">
    <text evidence="1">The sequence shown here is derived from an EMBL/GenBank/DDBJ whole genome shotgun (WGS) entry which is preliminary data.</text>
</comment>
<reference evidence="1 2" key="1">
    <citation type="submission" date="2024-05" db="EMBL/GenBank/DDBJ databases">
        <authorList>
            <person name="Liu Q."/>
            <person name="Xin Y.-H."/>
        </authorList>
    </citation>
    <scope>NUCLEOTIDE SEQUENCE [LARGE SCALE GENOMIC DNA]</scope>
    <source>
        <strain evidence="1 2">CGMCC 1.10181</strain>
    </source>
</reference>